<dbReference type="GO" id="GO:0010181">
    <property type="term" value="F:FMN binding"/>
    <property type="evidence" value="ECO:0007669"/>
    <property type="project" value="InterPro"/>
</dbReference>
<dbReference type="Gene3D" id="3.50.50.60">
    <property type="entry name" value="FAD/NAD(P)-binding domain"/>
    <property type="match status" value="1"/>
</dbReference>
<feature type="domain" description="NADH:flavin oxidoreductase/NADH oxidase N-terminal" evidence="10">
    <location>
        <begin position="4"/>
        <end position="328"/>
    </location>
</feature>
<dbReference type="AlphaFoldDB" id="A0A0J1FQH5"/>
<dbReference type="EC" id="1.-.-.-" evidence="12"/>
<dbReference type="InterPro" id="IPR001155">
    <property type="entry name" value="OxRdtase_FMN_N"/>
</dbReference>
<proteinExistence type="inferred from homology"/>
<dbReference type="STRING" id="476652.DEAC_c27800"/>
<keyword evidence="13" id="KW-1185">Reference proteome</keyword>
<accession>A0A0J1FQH5</accession>
<dbReference type="InterPro" id="IPR013785">
    <property type="entry name" value="Aldolase_TIM"/>
</dbReference>
<sequence length="671" mass="72453">MSLLFSSAQIGTLQLRNRLIMTPLHLGYCPEGEVTDRLIEFYRTRARGGVGLIIVGGCGIDKIGNAFGMTQLDEDRYIPGLIRLVEAVHSEGAKIVPQLYQAGRYAHSAHTGQSSVAPSAIPSRLTGQTPQELTQEKILEVIASYESAAKRAQAAGFDGVEILASAGYLISQFLSPLTNQRKDRYGGDLQARMTFGLEVVETVRRAVGADYPIIVRVAGNDFMPGSHTNLESRAFCQALENAGVNALNVTGGWHETPVPQLTMNVPPGAFTYLAAGIKQVVSIPVIACNRINTPELAEKILQEGKADFIGMARQLMADPYFPNKVIQGNSEAIRPCIACNQGCLDNIFRLKPVACLVNAEAGHEAELGSIQPTPNPQKILVIGAGAAGLEYARVSSLLGHKVTVWEKTKKPGGQLTLAAAPPGRKDFLYLSTYLLAACQQQGVHLEFGVAATPEMILEAVKKDTFDQVVIAAGSIPISPPLPNQGHQNILQAWDVLAGRKTPGQNIIIVGGGAVGVETALYLAEPSALDDESLRFLILQQAESDKELYRLLTQGNKQITLLEMAKGIGRDIGPSTRWSMLADLKRYGVKCMDETKVLEITTDGVLVEREGEQRQISCDTVIFAVGSISQNELYHALLGKVEKLTLIGDALKPHKVLDAIHQGYQEARGLRL</sequence>
<dbReference type="SUPFAM" id="SSF51395">
    <property type="entry name" value="FMN-linked oxidoreductases"/>
    <property type="match status" value="1"/>
</dbReference>
<keyword evidence="9" id="KW-0411">Iron-sulfur</keyword>
<dbReference type="InterPro" id="IPR023753">
    <property type="entry name" value="FAD/NAD-binding_dom"/>
</dbReference>
<dbReference type="CDD" id="cd02803">
    <property type="entry name" value="OYE_like_FMN_family"/>
    <property type="match status" value="1"/>
</dbReference>
<evidence type="ECO:0000256" key="8">
    <source>
        <dbReference type="ARBA" id="ARBA00023004"/>
    </source>
</evidence>
<evidence type="ECO:0000313" key="12">
    <source>
        <dbReference type="EMBL" id="KLU65228.1"/>
    </source>
</evidence>
<dbReference type="PANTHER" id="PTHR42917">
    <property type="entry name" value="2,4-DIENOYL-COA REDUCTASE"/>
    <property type="match status" value="1"/>
</dbReference>
<dbReference type="Proteomes" id="UP000036356">
    <property type="component" value="Unassembled WGS sequence"/>
</dbReference>
<dbReference type="GO" id="GO:0046872">
    <property type="term" value="F:metal ion binding"/>
    <property type="evidence" value="ECO:0007669"/>
    <property type="project" value="UniProtKB-KW"/>
</dbReference>
<comment type="cofactor">
    <cofactor evidence="2">
        <name>[4Fe-4S] cluster</name>
        <dbReference type="ChEBI" id="CHEBI:49883"/>
    </cofactor>
</comment>
<protein>
    <submittedName>
        <fullName evidence="12">NADH oxidase</fullName>
        <ecNumber evidence="12">1.-.-.-</ecNumber>
    </submittedName>
</protein>
<dbReference type="PANTHER" id="PTHR42917:SF2">
    <property type="entry name" value="2,4-DIENOYL-COA REDUCTASE [(2E)-ENOYL-COA-PRODUCING]"/>
    <property type="match status" value="1"/>
</dbReference>
<evidence type="ECO:0000256" key="9">
    <source>
        <dbReference type="ARBA" id="ARBA00023014"/>
    </source>
</evidence>
<evidence type="ECO:0000256" key="6">
    <source>
        <dbReference type="ARBA" id="ARBA00022723"/>
    </source>
</evidence>
<dbReference type="RefSeq" id="WP_152671403.1">
    <property type="nucleotide sequence ID" value="NZ_LDZY01000009.1"/>
</dbReference>
<reference evidence="12 13" key="1">
    <citation type="submission" date="2015-06" db="EMBL/GenBank/DDBJ databases">
        <title>Draft genome of the moderately acidophilic sulfate reducer Candidatus Desulfosporosinus acididurans strain M1.</title>
        <authorList>
            <person name="Poehlein A."/>
            <person name="Petzsch P."/>
            <person name="Johnson B.D."/>
            <person name="Schloemann M."/>
            <person name="Daniel R."/>
            <person name="Muehling M."/>
        </authorList>
    </citation>
    <scope>NUCLEOTIDE SEQUENCE [LARGE SCALE GENOMIC DNA]</scope>
    <source>
        <strain evidence="12 13">M1</strain>
    </source>
</reference>
<keyword evidence="6" id="KW-0479">Metal-binding</keyword>
<evidence type="ECO:0000256" key="1">
    <source>
        <dbReference type="ARBA" id="ARBA00001917"/>
    </source>
</evidence>
<dbReference type="Gene3D" id="3.40.50.720">
    <property type="entry name" value="NAD(P)-binding Rossmann-like Domain"/>
    <property type="match status" value="1"/>
</dbReference>
<evidence type="ECO:0000259" key="10">
    <source>
        <dbReference type="Pfam" id="PF00724"/>
    </source>
</evidence>
<evidence type="ECO:0000256" key="4">
    <source>
        <dbReference type="ARBA" id="ARBA00022630"/>
    </source>
</evidence>
<keyword evidence="4" id="KW-0285">Flavoprotein</keyword>
<dbReference type="PRINTS" id="PR00469">
    <property type="entry name" value="PNDRDTASEII"/>
</dbReference>
<evidence type="ECO:0000256" key="5">
    <source>
        <dbReference type="ARBA" id="ARBA00022643"/>
    </source>
</evidence>
<gene>
    <name evidence="12" type="ORF">DEAC_c27800</name>
</gene>
<feature type="domain" description="FAD/NAD(P)-binding" evidence="11">
    <location>
        <begin position="378"/>
        <end position="635"/>
    </location>
</feature>
<evidence type="ECO:0000256" key="7">
    <source>
        <dbReference type="ARBA" id="ARBA00023002"/>
    </source>
</evidence>
<comment type="cofactor">
    <cofactor evidence="1">
        <name>FMN</name>
        <dbReference type="ChEBI" id="CHEBI:58210"/>
    </cofactor>
</comment>
<dbReference type="GO" id="GO:0051536">
    <property type="term" value="F:iron-sulfur cluster binding"/>
    <property type="evidence" value="ECO:0007669"/>
    <property type="project" value="UniProtKB-KW"/>
</dbReference>
<dbReference type="Pfam" id="PF07992">
    <property type="entry name" value="Pyr_redox_2"/>
    <property type="match status" value="1"/>
</dbReference>
<evidence type="ECO:0000259" key="11">
    <source>
        <dbReference type="Pfam" id="PF07992"/>
    </source>
</evidence>
<name>A0A0J1FQH5_9FIRM</name>
<dbReference type="GO" id="GO:0016491">
    <property type="term" value="F:oxidoreductase activity"/>
    <property type="evidence" value="ECO:0007669"/>
    <property type="project" value="UniProtKB-KW"/>
</dbReference>
<dbReference type="Gene3D" id="3.20.20.70">
    <property type="entry name" value="Aldolase class I"/>
    <property type="match status" value="1"/>
</dbReference>
<evidence type="ECO:0000256" key="2">
    <source>
        <dbReference type="ARBA" id="ARBA00001966"/>
    </source>
</evidence>
<dbReference type="EMBL" id="LDZY01000009">
    <property type="protein sequence ID" value="KLU65228.1"/>
    <property type="molecule type" value="Genomic_DNA"/>
</dbReference>
<dbReference type="PATRIC" id="fig|476652.3.peg.2909"/>
<comment type="similarity">
    <text evidence="3">In the N-terminal section; belongs to the NADH:flavin oxidoreductase/NADH oxidase family.</text>
</comment>
<keyword evidence="5" id="KW-0288">FMN</keyword>
<evidence type="ECO:0000313" key="13">
    <source>
        <dbReference type="Proteomes" id="UP000036356"/>
    </source>
</evidence>
<evidence type="ECO:0000256" key="3">
    <source>
        <dbReference type="ARBA" id="ARBA00011048"/>
    </source>
</evidence>
<keyword evidence="7 12" id="KW-0560">Oxidoreductase</keyword>
<organism evidence="12 13">
    <name type="scientific">Desulfosporosinus acididurans</name>
    <dbReference type="NCBI Taxonomy" id="476652"/>
    <lineage>
        <taxon>Bacteria</taxon>
        <taxon>Bacillati</taxon>
        <taxon>Bacillota</taxon>
        <taxon>Clostridia</taxon>
        <taxon>Eubacteriales</taxon>
        <taxon>Desulfitobacteriaceae</taxon>
        <taxon>Desulfosporosinus</taxon>
    </lineage>
</organism>
<keyword evidence="8" id="KW-0408">Iron</keyword>
<dbReference type="SUPFAM" id="SSF51905">
    <property type="entry name" value="FAD/NAD(P)-binding domain"/>
    <property type="match status" value="1"/>
</dbReference>
<comment type="caution">
    <text evidence="12">The sequence shown here is derived from an EMBL/GenBank/DDBJ whole genome shotgun (WGS) entry which is preliminary data.</text>
</comment>
<dbReference type="InterPro" id="IPR051793">
    <property type="entry name" value="NADH:flavin_oxidoreductase"/>
</dbReference>
<dbReference type="PRINTS" id="PR00368">
    <property type="entry name" value="FADPNR"/>
</dbReference>
<dbReference type="InterPro" id="IPR036188">
    <property type="entry name" value="FAD/NAD-bd_sf"/>
</dbReference>
<dbReference type="Pfam" id="PF00724">
    <property type="entry name" value="Oxidored_FMN"/>
    <property type="match status" value="1"/>
</dbReference>